<protein>
    <submittedName>
        <fullName evidence="1">Uncharacterized protein</fullName>
    </submittedName>
</protein>
<dbReference type="GeneID" id="93340731"/>
<keyword evidence="2" id="KW-1185">Reference proteome</keyword>
<sequence length="220" mass="24952">MERRISHPFSFTQDYRSSSELPPPIYTETFSIGKIDIEKEKKLVIRNALVQSYFFRSTQALSNPVTLALVLADNLEEVLNDGFNKLVDYGSGIFAPENNIPANTPFPELSVADKISRMPTIVCYEDILEYEEYIDEENFSNPQYDFASASKLLIGNTLVDTFLLNGTPYPVPGDIPIKNPNGKNFLYFFPYTAKCQRTRVAMSGRINFSIISLSDEDEEE</sequence>
<accession>A0ABT3LYK3</accession>
<name>A0ABT3LYK3_9LEPT</name>
<evidence type="ECO:0000313" key="1">
    <source>
        <dbReference type="EMBL" id="MCW7462806.1"/>
    </source>
</evidence>
<gene>
    <name evidence="1" type="ORF">ND812_11955</name>
</gene>
<evidence type="ECO:0000313" key="2">
    <source>
        <dbReference type="Proteomes" id="UP001209737"/>
    </source>
</evidence>
<dbReference type="Proteomes" id="UP001209737">
    <property type="component" value="Unassembled WGS sequence"/>
</dbReference>
<dbReference type="EMBL" id="JAMQPV010000001">
    <property type="protein sequence ID" value="MCW7462806.1"/>
    <property type="molecule type" value="Genomic_DNA"/>
</dbReference>
<reference evidence="1 2" key="1">
    <citation type="submission" date="2022-06" db="EMBL/GenBank/DDBJ databases">
        <title>Leptospira isolates from biofilms formed at urban environments.</title>
        <authorList>
            <person name="Ribeiro P.S."/>
            <person name="Sousa T."/>
            <person name="Carvalho N."/>
            <person name="Aburjaile F."/>
            <person name="Neves F."/>
            <person name="Oliveira D."/>
            <person name="Blanco L."/>
            <person name="Lima J."/>
            <person name="Costa F."/>
            <person name="Brenig B."/>
            <person name="Soares S."/>
            <person name="Ramos R."/>
            <person name="Goes-Neto A."/>
            <person name="Matiuzzi M."/>
            <person name="Azevedo V."/>
            <person name="Ristow P."/>
        </authorList>
    </citation>
    <scope>NUCLEOTIDE SEQUENCE [LARGE SCALE GENOMIC DNA]</scope>
    <source>
        <strain evidence="1 2">VSF25</strain>
    </source>
</reference>
<comment type="caution">
    <text evidence="1">The sequence shown here is derived from an EMBL/GenBank/DDBJ whole genome shotgun (WGS) entry which is preliminary data.</text>
</comment>
<proteinExistence type="predicted"/>
<organism evidence="1 2">
    <name type="scientific">Leptospira limi</name>
    <dbReference type="NCBI Taxonomy" id="2950023"/>
    <lineage>
        <taxon>Bacteria</taxon>
        <taxon>Pseudomonadati</taxon>
        <taxon>Spirochaetota</taxon>
        <taxon>Spirochaetia</taxon>
        <taxon>Leptospirales</taxon>
        <taxon>Leptospiraceae</taxon>
        <taxon>Leptospira</taxon>
    </lineage>
</organism>
<dbReference type="RefSeq" id="WP_100729140.1">
    <property type="nucleotide sequence ID" value="NZ_JAMQPV010000001.1"/>
</dbReference>